<evidence type="ECO:0000256" key="1">
    <source>
        <dbReference type="PROSITE-ProRule" id="PRU00169"/>
    </source>
</evidence>
<gene>
    <name evidence="3" type="ORF">E4021_16950</name>
</gene>
<proteinExistence type="predicted"/>
<feature type="domain" description="Response regulatory" evidence="2">
    <location>
        <begin position="70"/>
        <end position="191"/>
    </location>
</feature>
<dbReference type="PROSITE" id="PS50110">
    <property type="entry name" value="RESPONSE_REGULATORY"/>
    <property type="match status" value="1"/>
</dbReference>
<keyword evidence="1" id="KW-0597">Phosphoprotein</keyword>
<sequence>MLPRRAGATVGIPSRSPAAGHLAVLRNFFDLARRLSIPGPFVSASLIPYSSSAASFFLPQAVLRLMSARHILLVEDNSTEAKLARRLLQKIDPNIRVTHLQDGEHFLKHCSQHPLEDVHLAIMDLHMPVRGGISVLENLRARHVRPSFPILIFSSSECTEEVQRVYELGASAFVTKPSDVDTYRLALQNIVNFWLSTNRLR</sequence>
<dbReference type="PANTHER" id="PTHR44520">
    <property type="entry name" value="RESPONSE REGULATOR RCP1-RELATED"/>
    <property type="match status" value="1"/>
</dbReference>
<dbReference type="Gene3D" id="3.40.50.2300">
    <property type="match status" value="1"/>
</dbReference>
<comment type="caution">
    <text evidence="3">The sequence shown here is derived from an EMBL/GenBank/DDBJ whole genome shotgun (WGS) entry which is preliminary data.</text>
</comment>
<organism evidence="3 4">
    <name type="scientific">Neolewinella litorea</name>
    <dbReference type="NCBI Taxonomy" id="2562452"/>
    <lineage>
        <taxon>Bacteria</taxon>
        <taxon>Pseudomonadati</taxon>
        <taxon>Bacteroidota</taxon>
        <taxon>Saprospiria</taxon>
        <taxon>Saprospirales</taxon>
        <taxon>Lewinellaceae</taxon>
        <taxon>Neolewinella</taxon>
    </lineage>
</organism>
<protein>
    <submittedName>
        <fullName evidence="3">Response regulator</fullName>
    </submittedName>
</protein>
<dbReference type="GO" id="GO:0000160">
    <property type="term" value="P:phosphorelay signal transduction system"/>
    <property type="evidence" value="ECO:0007669"/>
    <property type="project" value="InterPro"/>
</dbReference>
<dbReference type="InterPro" id="IPR052893">
    <property type="entry name" value="TCS_response_regulator"/>
</dbReference>
<dbReference type="Pfam" id="PF00072">
    <property type="entry name" value="Response_reg"/>
    <property type="match status" value="1"/>
</dbReference>
<dbReference type="PANTHER" id="PTHR44520:SF1">
    <property type="entry name" value="TWO-COMPONENT SYSTEM REGULATORY PROTEIN"/>
    <property type="match status" value="1"/>
</dbReference>
<feature type="modified residue" description="4-aspartylphosphate" evidence="1">
    <location>
        <position position="124"/>
    </location>
</feature>
<evidence type="ECO:0000313" key="4">
    <source>
        <dbReference type="Proteomes" id="UP000308528"/>
    </source>
</evidence>
<dbReference type="InterPro" id="IPR011006">
    <property type="entry name" value="CheY-like_superfamily"/>
</dbReference>
<dbReference type="Proteomes" id="UP000308528">
    <property type="component" value="Unassembled WGS sequence"/>
</dbReference>
<evidence type="ECO:0000313" key="3">
    <source>
        <dbReference type="EMBL" id="THH35004.1"/>
    </source>
</evidence>
<dbReference type="SMART" id="SM00448">
    <property type="entry name" value="REC"/>
    <property type="match status" value="1"/>
</dbReference>
<keyword evidence="4" id="KW-1185">Reference proteome</keyword>
<dbReference type="InterPro" id="IPR001789">
    <property type="entry name" value="Sig_transdc_resp-reg_receiver"/>
</dbReference>
<dbReference type="AlphaFoldDB" id="A0A4S4N776"/>
<dbReference type="OrthoDB" id="7631574at2"/>
<accession>A0A4S4N776</accession>
<evidence type="ECO:0000259" key="2">
    <source>
        <dbReference type="PROSITE" id="PS50110"/>
    </source>
</evidence>
<dbReference type="SUPFAM" id="SSF52172">
    <property type="entry name" value="CheY-like"/>
    <property type="match status" value="1"/>
</dbReference>
<dbReference type="EMBL" id="SRSF01000013">
    <property type="protein sequence ID" value="THH35004.1"/>
    <property type="molecule type" value="Genomic_DNA"/>
</dbReference>
<name>A0A4S4N776_9BACT</name>
<reference evidence="3 4" key="1">
    <citation type="submission" date="2019-04" db="EMBL/GenBank/DDBJ databases">
        <title>Lewinella litorea sp. nov., isolated from a marine sand.</title>
        <authorList>
            <person name="Yoon J.-H."/>
        </authorList>
    </citation>
    <scope>NUCLEOTIDE SEQUENCE [LARGE SCALE GENOMIC DNA]</scope>
    <source>
        <strain evidence="3 4">HSMS-39</strain>
    </source>
</reference>